<dbReference type="GO" id="GO:0001732">
    <property type="term" value="P:formation of cytoplasmic translation initiation complex"/>
    <property type="evidence" value="ECO:0007669"/>
    <property type="project" value="TreeGrafter"/>
</dbReference>
<dbReference type="InterPro" id="IPR002735">
    <property type="entry name" value="Transl_init_fac_IF2/IF5_dom"/>
</dbReference>
<dbReference type="GO" id="GO:0071074">
    <property type="term" value="F:eukaryotic initiation factor eIF2 binding"/>
    <property type="evidence" value="ECO:0007669"/>
    <property type="project" value="TreeGrafter"/>
</dbReference>
<comment type="caution">
    <text evidence="3">The sequence shown here is derived from an EMBL/GenBank/DDBJ whole genome shotgun (WGS) entry which is preliminary data.</text>
</comment>
<dbReference type="SUPFAM" id="SSF100966">
    <property type="entry name" value="Translation initiation factor 2 beta, aIF2beta, N-terminal domain"/>
    <property type="match status" value="1"/>
</dbReference>
<organism evidence="3 4">
    <name type="scientific">Turnera subulata</name>
    <dbReference type="NCBI Taxonomy" id="218843"/>
    <lineage>
        <taxon>Eukaryota</taxon>
        <taxon>Viridiplantae</taxon>
        <taxon>Streptophyta</taxon>
        <taxon>Embryophyta</taxon>
        <taxon>Tracheophyta</taxon>
        <taxon>Spermatophyta</taxon>
        <taxon>Magnoliopsida</taxon>
        <taxon>eudicotyledons</taxon>
        <taxon>Gunneridae</taxon>
        <taxon>Pentapetalae</taxon>
        <taxon>rosids</taxon>
        <taxon>fabids</taxon>
        <taxon>Malpighiales</taxon>
        <taxon>Passifloraceae</taxon>
        <taxon>Turnera</taxon>
    </lineage>
</organism>
<dbReference type="PANTHER" id="PTHR23001:SF50">
    <property type="entry name" value="W2 DOMAIN-CONTAINING PROTEIN"/>
    <property type="match status" value="1"/>
</dbReference>
<dbReference type="GO" id="GO:0005829">
    <property type="term" value="C:cytosol"/>
    <property type="evidence" value="ECO:0007669"/>
    <property type="project" value="TreeGrafter"/>
</dbReference>
<dbReference type="Gene3D" id="3.30.30.170">
    <property type="match status" value="1"/>
</dbReference>
<keyword evidence="4" id="KW-1185">Reference proteome</keyword>
<protein>
    <recommendedName>
        <fullName evidence="2">Translation initiation factor IF2/IF5 domain-containing protein</fullName>
    </recommendedName>
</protein>
<dbReference type="AlphaFoldDB" id="A0A9Q0F7T1"/>
<reference evidence="3" key="1">
    <citation type="submission" date="2022-02" db="EMBL/GenBank/DDBJ databases">
        <authorList>
            <person name="Henning P.M."/>
            <person name="McCubbin A.G."/>
            <person name="Shore J.S."/>
        </authorList>
    </citation>
    <scope>NUCLEOTIDE SEQUENCE</scope>
    <source>
        <strain evidence="3">F60SS</strain>
        <tissue evidence="3">Leaves</tissue>
    </source>
</reference>
<feature type="compositionally biased region" description="Basic and acidic residues" evidence="1">
    <location>
        <begin position="111"/>
        <end position="127"/>
    </location>
</feature>
<dbReference type="EMBL" id="JAKUCV010006646">
    <property type="protein sequence ID" value="KAJ4826508.1"/>
    <property type="molecule type" value="Genomic_DNA"/>
</dbReference>
<reference evidence="3" key="2">
    <citation type="journal article" date="2023" name="Plants (Basel)">
        <title>Annotation of the Turnera subulata (Passifloraceae) Draft Genome Reveals the S-Locus Evolved after the Divergence of Turneroideae from Passifloroideae in a Stepwise Manner.</title>
        <authorList>
            <person name="Henning P.M."/>
            <person name="Roalson E.H."/>
            <person name="Mir W."/>
            <person name="McCubbin A.G."/>
            <person name="Shore J.S."/>
        </authorList>
    </citation>
    <scope>NUCLEOTIDE SEQUENCE</scope>
    <source>
        <strain evidence="3">F60SS</strain>
    </source>
</reference>
<dbReference type="OrthoDB" id="10250831at2759"/>
<evidence type="ECO:0000259" key="2">
    <source>
        <dbReference type="SMART" id="SM00653"/>
    </source>
</evidence>
<feature type="region of interest" description="Disordered" evidence="1">
    <location>
        <begin position="111"/>
        <end position="145"/>
    </location>
</feature>
<evidence type="ECO:0000313" key="4">
    <source>
        <dbReference type="Proteomes" id="UP001141552"/>
    </source>
</evidence>
<dbReference type="Pfam" id="PF01873">
    <property type="entry name" value="eIF-5_eIF-2B"/>
    <property type="match status" value="1"/>
</dbReference>
<dbReference type="SMART" id="SM00653">
    <property type="entry name" value="eIF2B_5"/>
    <property type="match status" value="1"/>
</dbReference>
<name>A0A9Q0F7T1_9ROSI</name>
<dbReference type="GO" id="GO:0005092">
    <property type="term" value="F:GDP-dissociation inhibitor activity"/>
    <property type="evidence" value="ECO:0007669"/>
    <property type="project" value="TreeGrafter"/>
</dbReference>
<feature type="domain" description="Translation initiation factor IF2/IF5" evidence="2">
    <location>
        <begin position="18"/>
        <end position="105"/>
    </location>
</feature>
<sequence>MATTDCRNIGDVDEEDIYYRYKMPRMVTKVEGKGNGVRTNIVNMVDIAKALRRPASYMVKYFGYALGAQTRNSIVNGEHKTTTLDALLDELSRNVDMRDKFTRFVVNHPPTKEAATEAAVKEGEPKEQKKRGKKVGKKKASSSSS</sequence>
<dbReference type="GO" id="GO:0003743">
    <property type="term" value="F:translation initiation factor activity"/>
    <property type="evidence" value="ECO:0007669"/>
    <property type="project" value="InterPro"/>
</dbReference>
<accession>A0A9Q0F7T1</accession>
<proteinExistence type="predicted"/>
<dbReference type="PANTHER" id="PTHR23001">
    <property type="entry name" value="EUKARYOTIC TRANSLATION INITIATION FACTOR"/>
    <property type="match status" value="1"/>
</dbReference>
<feature type="compositionally biased region" description="Basic residues" evidence="1">
    <location>
        <begin position="128"/>
        <end position="145"/>
    </location>
</feature>
<dbReference type="Proteomes" id="UP001141552">
    <property type="component" value="Unassembled WGS sequence"/>
</dbReference>
<dbReference type="InterPro" id="IPR045196">
    <property type="entry name" value="IF2/IF5"/>
</dbReference>
<dbReference type="InterPro" id="IPR016189">
    <property type="entry name" value="Transl_init_fac_IF2/IF5_N"/>
</dbReference>
<gene>
    <name evidence="3" type="ORF">Tsubulata_023947</name>
</gene>
<evidence type="ECO:0000313" key="3">
    <source>
        <dbReference type="EMBL" id="KAJ4826508.1"/>
    </source>
</evidence>
<evidence type="ECO:0000256" key="1">
    <source>
        <dbReference type="SAM" id="MobiDB-lite"/>
    </source>
</evidence>